<gene>
    <name evidence="2" type="ORF">ERS852526_01305</name>
</gene>
<dbReference type="OrthoDB" id="1820734at2"/>
<feature type="signal peptide" evidence="1">
    <location>
        <begin position="1"/>
        <end position="29"/>
    </location>
</feature>
<protein>
    <recommendedName>
        <fullName evidence="4">Cell surface protein</fullName>
    </recommendedName>
</protein>
<sequence>MKKRSIRTGNLFALLTPVLLICAENPIYAATTQTAGSATVSYHVDPAYQVTIPVDTSMRFNETETSYGNIVVEQAQIEDGKCIQVSLLSDLNLKNSNNSKAVIPYQILAQDEAGSRPFTSAQYTKAGEETPLTIAIKKEDWKKAAAGEYADTVTFTISYVDKSE</sequence>
<dbReference type="Proteomes" id="UP000095485">
    <property type="component" value="Unassembled WGS sequence"/>
</dbReference>
<dbReference type="AlphaFoldDB" id="A0A174NQP2"/>
<evidence type="ECO:0000313" key="2">
    <source>
        <dbReference type="EMBL" id="CUP50984.1"/>
    </source>
</evidence>
<evidence type="ECO:0008006" key="4">
    <source>
        <dbReference type="Google" id="ProtNLM"/>
    </source>
</evidence>
<keyword evidence="1" id="KW-0732">Signal</keyword>
<dbReference type="GeneID" id="96228600"/>
<proteinExistence type="predicted"/>
<dbReference type="RefSeq" id="WP_055282746.1">
    <property type="nucleotide sequence ID" value="NZ_CZAY01000008.1"/>
</dbReference>
<organism evidence="2 3">
    <name type="scientific">Dorea longicatena</name>
    <dbReference type="NCBI Taxonomy" id="88431"/>
    <lineage>
        <taxon>Bacteria</taxon>
        <taxon>Bacillati</taxon>
        <taxon>Bacillota</taxon>
        <taxon>Clostridia</taxon>
        <taxon>Lachnospirales</taxon>
        <taxon>Lachnospiraceae</taxon>
        <taxon>Dorea</taxon>
    </lineage>
</organism>
<dbReference type="EMBL" id="CZAY01000008">
    <property type="protein sequence ID" value="CUP50984.1"/>
    <property type="molecule type" value="Genomic_DNA"/>
</dbReference>
<accession>A0A174NQP2</accession>
<name>A0A174NQP2_9FIRM</name>
<reference evidence="2 3" key="1">
    <citation type="submission" date="2015-09" db="EMBL/GenBank/DDBJ databases">
        <authorList>
            <consortium name="Pathogen Informatics"/>
        </authorList>
    </citation>
    <scope>NUCLEOTIDE SEQUENCE [LARGE SCALE GENOMIC DNA]</scope>
    <source>
        <strain evidence="2 3">2789STDY5834914</strain>
    </source>
</reference>
<evidence type="ECO:0000256" key="1">
    <source>
        <dbReference type="SAM" id="SignalP"/>
    </source>
</evidence>
<evidence type="ECO:0000313" key="3">
    <source>
        <dbReference type="Proteomes" id="UP000095485"/>
    </source>
</evidence>
<feature type="chain" id="PRO_5008029176" description="Cell surface protein" evidence="1">
    <location>
        <begin position="30"/>
        <end position="164"/>
    </location>
</feature>